<comment type="subcellular location">
    <subcellularLocation>
        <location evidence="1">Mitochondrion</location>
    </subcellularLocation>
</comment>
<keyword evidence="6" id="KW-0732">Signal</keyword>
<dbReference type="Pfam" id="PF15786">
    <property type="entry name" value="PET117"/>
    <property type="match status" value="1"/>
</dbReference>
<feature type="signal peptide" evidence="6">
    <location>
        <begin position="1"/>
        <end position="22"/>
    </location>
</feature>
<dbReference type="GO" id="GO:0005739">
    <property type="term" value="C:mitochondrion"/>
    <property type="evidence" value="ECO:0007669"/>
    <property type="project" value="UniProtKB-SubCell"/>
</dbReference>
<protein>
    <recommendedName>
        <fullName evidence="9">Cytochrome c oxidase assembly protein</fullName>
    </recommendedName>
</protein>
<dbReference type="OrthoDB" id="76305at2759"/>
<dbReference type="PANTHER" id="PTHR28163:SF1">
    <property type="entry name" value="PROTEIN PET117 HOMOLOG, MITOCHONDRIAL"/>
    <property type="match status" value="1"/>
</dbReference>
<evidence type="ECO:0000313" key="8">
    <source>
        <dbReference type="Proteomes" id="UP000193411"/>
    </source>
</evidence>
<evidence type="ECO:0008006" key="9">
    <source>
        <dbReference type="Google" id="ProtNLM"/>
    </source>
</evidence>
<evidence type="ECO:0000256" key="5">
    <source>
        <dbReference type="SAM" id="Coils"/>
    </source>
</evidence>
<dbReference type="Proteomes" id="UP000193411">
    <property type="component" value="Unassembled WGS sequence"/>
</dbReference>
<dbReference type="AlphaFoldDB" id="A0A1Y2HNK4"/>
<keyword evidence="5" id="KW-0175">Coiled coil</keyword>
<dbReference type="EMBL" id="MCFL01000018">
    <property type="protein sequence ID" value="ORZ36176.1"/>
    <property type="molecule type" value="Genomic_DNA"/>
</dbReference>
<dbReference type="PANTHER" id="PTHR28163">
    <property type="entry name" value="PROTEIN PET117 HOMOLOG, MITOCHONDRIAL"/>
    <property type="match status" value="1"/>
</dbReference>
<gene>
    <name evidence="7" type="ORF">BCR44DRAFT_66640</name>
</gene>
<proteinExistence type="inferred from homology"/>
<keyword evidence="3" id="KW-0809">Transit peptide</keyword>
<dbReference type="GO" id="GO:0033617">
    <property type="term" value="P:mitochondrial respiratory chain complex IV assembly"/>
    <property type="evidence" value="ECO:0007669"/>
    <property type="project" value="TreeGrafter"/>
</dbReference>
<sequence length="85" mass="9494">MSAASKVTLMGSILFTVASVTAVHWQQNKERERMHQGVIRDEARLAAKQRQEENAREFEAQQQLERELRKQQELVSGGASGGAKA</sequence>
<feature type="chain" id="PRO_5012982889" description="Cytochrome c oxidase assembly protein" evidence="6">
    <location>
        <begin position="23"/>
        <end position="85"/>
    </location>
</feature>
<keyword evidence="8" id="KW-1185">Reference proteome</keyword>
<dbReference type="InterPro" id="IPR031568">
    <property type="entry name" value="Pet117"/>
</dbReference>
<evidence type="ECO:0000256" key="4">
    <source>
        <dbReference type="ARBA" id="ARBA00023128"/>
    </source>
</evidence>
<evidence type="ECO:0000256" key="6">
    <source>
        <dbReference type="SAM" id="SignalP"/>
    </source>
</evidence>
<keyword evidence="4" id="KW-0496">Mitochondrion</keyword>
<feature type="coiled-coil region" evidence="5">
    <location>
        <begin position="47"/>
        <end position="74"/>
    </location>
</feature>
<organism evidence="7 8">
    <name type="scientific">Catenaria anguillulae PL171</name>
    <dbReference type="NCBI Taxonomy" id="765915"/>
    <lineage>
        <taxon>Eukaryota</taxon>
        <taxon>Fungi</taxon>
        <taxon>Fungi incertae sedis</taxon>
        <taxon>Blastocladiomycota</taxon>
        <taxon>Blastocladiomycetes</taxon>
        <taxon>Blastocladiales</taxon>
        <taxon>Catenariaceae</taxon>
        <taxon>Catenaria</taxon>
    </lineage>
</organism>
<comment type="similarity">
    <text evidence="2">Belongs to the PET117 family.</text>
</comment>
<evidence type="ECO:0000313" key="7">
    <source>
        <dbReference type="EMBL" id="ORZ36176.1"/>
    </source>
</evidence>
<dbReference type="STRING" id="765915.A0A1Y2HNK4"/>
<accession>A0A1Y2HNK4</accession>
<evidence type="ECO:0000256" key="1">
    <source>
        <dbReference type="ARBA" id="ARBA00004173"/>
    </source>
</evidence>
<evidence type="ECO:0000256" key="3">
    <source>
        <dbReference type="ARBA" id="ARBA00022946"/>
    </source>
</evidence>
<evidence type="ECO:0000256" key="2">
    <source>
        <dbReference type="ARBA" id="ARBA00008197"/>
    </source>
</evidence>
<reference evidence="7 8" key="1">
    <citation type="submission" date="2016-07" db="EMBL/GenBank/DDBJ databases">
        <title>Pervasive Adenine N6-methylation of Active Genes in Fungi.</title>
        <authorList>
            <consortium name="DOE Joint Genome Institute"/>
            <person name="Mondo S.J."/>
            <person name="Dannebaum R.O."/>
            <person name="Kuo R.C."/>
            <person name="Labutti K."/>
            <person name="Haridas S."/>
            <person name="Kuo A."/>
            <person name="Salamov A."/>
            <person name="Ahrendt S.R."/>
            <person name="Lipzen A."/>
            <person name="Sullivan W."/>
            <person name="Andreopoulos W.B."/>
            <person name="Clum A."/>
            <person name="Lindquist E."/>
            <person name="Daum C."/>
            <person name="Ramamoorthy G.K."/>
            <person name="Gryganskyi A."/>
            <person name="Culley D."/>
            <person name="Magnuson J.K."/>
            <person name="James T.Y."/>
            <person name="O'Malley M.A."/>
            <person name="Stajich J.E."/>
            <person name="Spatafora J.W."/>
            <person name="Visel A."/>
            <person name="Grigoriev I.V."/>
        </authorList>
    </citation>
    <scope>NUCLEOTIDE SEQUENCE [LARGE SCALE GENOMIC DNA]</scope>
    <source>
        <strain evidence="7 8">PL171</strain>
    </source>
</reference>
<name>A0A1Y2HNK4_9FUNG</name>
<comment type="caution">
    <text evidence="7">The sequence shown here is derived from an EMBL/GenBank/DDBJ whole genome shotgun (WGS) entry which is preliminary data.</text>
</comment>